<reference evidence="2" key="1">
    <citation type="journal article" date="2020" name="Nature">
        <title>Giant virus diversity and host interactions through global metagenomics.</title>
        <authorList>
            <person name="Schulz F."/>
            <person name="Roux S."/>
            <person name="Paez-Espino D."/>
            <person name="Jungbluth S."/>
            <person name="Walsh D.A."/>
            <person name="Denef V.J."/>
            <person name="McMahon K.D."/>
            <person name="Konstantinidis K.T."/>
            <person name="Eloe-Fadrosh E.A."/>
            <person name="Kyrpides N.C."/>
            <person name="Woyke T."/>
        </authorList>
    </citation>
    <scope>NUCLEOTIDE SEQUENCE</scope>
    <source>
        <strain evidence="2">GVMAG-M-3300023174-182</strain>
    </source>
</reference>
<keyword evidence="1" id="KW-0812">Transmembrane</keyword>
<evidence type="ECO:0000256" key="1">
    <source>
        <dbReference type="SAM" id="Phobius"/>
    </source>
</evidence>
<accession>A0A6C0DKE3</accession>
<feature type="transmembrane region" description="Helical" evidence="1">
    <location>
        <begin position="30"/>
        <end position="50"/>
    </location>
</feature>
<proteinExistence type="predicted"/>
<sequence>MYFYNNNNTFTKTLAKMTRFFTLKKQMNRILIIIVIASTINIIFNVTVYYKVNRIYTLLSEIDNKLELEKQKKQK</sequence>
<protein>
    <submittedName>
        <fullName evidence="2">Uncharacterized protein</fullName>
    </submittedName>
</protein>
<name>A0A6C0DKE3_9ZZZZ</name>
<dbReference type="AlphaFoldDB" id="A0A6C0DKE3"/>
<keyword evidence="1" id="KW-1133">Transmembrane helix</keyword>
<dbReference type="EMBL" id="MN739623">
    <property type="protein sequence ID" value="QHT16399.1"/>
    <property type="molecule type" value="Genomic_DNA"/>
</dbReference>
<evidence type="ECO:0000313" key="2">
    <source>
        <dbReference type="EMBL" id="QHT16399.1"/>
    </source>
</evidence>
<organism evidence="2">
    <name type="scientific">viral metagenome</name>
    <dbReference type="NCBI Taxonomy" id="1070528"/>
    <lineage>
        <taxon>unclassified sequences</taxon>
        <taxon>metagenomes</taxon>
        <taxon>organismal metagenomes</taxon>
    </lineage>
</organism>
<keyword evidence="1" id="KW-0472">Membrane</keyword>